<dbReference type="InterPro" id="IPR011011">
    <property type="entry name" value="Znf_FYVE_PHD"/>
</dbReference>
<dbReference type="OrthoDB" id="6123456at2759"/>
<dbReference type="SUPFAM" id="SSF57903">
    <property type="entry name" value="FYVE/PHD zinc finger"/>
    <property type="match status" value="1"/>
</dbReference>
<dbReference type="InterPro" id="IPR046496">
    <property type="entry name" value="DUF6589"/>
</dbReference>
<keyword evidence="4" id="KW-1185">Reference proteome</keyword>
<organism evidence="3 4">
    <name type="scientific">Mytilus edulis</name>
    <name type="common">Blue mussel</name>
    <dbReference type="NCBI Taxonomy" id="6550"/>
    <lineage>
        <taxon>Eukaryota</taxon>
        <taxon>Metazoa</taxon>
        <taxon>Spiralia</taxon>
        <taxon>Lophotrochozoa</taxon>
        <taxon>Mollusca</taxon>
        <taxon>Bivalvia</taxon>
        <taxon>Autobranchia</taxon>
        <taxon>Pteriomorphia</taxon>
        <taxon>Mytilida</taxon>
        <taxon>Mytiloidea</taxon>
        <taxon>Mytilidae</taxon>
        <taxon>Mytilinae</taxon>
        <taxon>Mytilus</taxon>
    </lineage>
</organism>
<dbReference type="AlphaFoldDB" id="A0A8S3UPS9"/>
<evidence type="ECO:0000256" key="1">
    <source>
        <dbReference type="SAM" id="MobiDB-lite"/>
    </source>
</evidence>
<gene>
    <name evidence="3" type="ORF">MEDL_59734</name>
</gene>
<dbReference type="Pfam" id="PF20231">
    <property type="entry name" value="DUF6589"/>
    <property type="match status" value="1"/>
</dbReference>
<dbReference type="InterPro" id="IPR013083">
    <property type="entry name" value="Znf_RING/FYVE/PHD"/>
</dbReference>
<dbReference type="Proteomes" id="UP000683360">
    <property type="component" value="Unassembled WGS sequence"/>
</dbReference>
<reference evidence="3" key="1">
    <citation type="submission" date="2021-03" db="EMBL/GenBank/DDBJ databases">
        <authorList>
            <person name="Bekaert M."/>
        </authorList>
    </citation>
    <scope>NUCLEOTIDE SEQUENCE</scope>
</reference>
<name>A0A8S3UPS9_MYTED</name>
<protein>
    <recommendedName>
        <fullName evidence="2">DUF6589 domain-containing protein</fullName>
    </recommendedName>
</protein>
<proteinExistence type="predicted"/>
<feature type="region of interest" description="Disordered" evidence="1">
    <location>
        <begin position="1"/>
        <end position="24"/>
    </location>
</feature>
<comment type="caution">
    <text evidence="3">The sequence shown here is derived from an EMBL/GenBank/DDBJ whole genome shotgun (WGS) entry which is preliminary data.</text>
</comment>
<evidence type="ECO:0000259" key="2">
    <source>
        <dbReference type="Pfam" id="PF20231"/>
    </source>
</evidence>
<sequence>MEMADKGNRPSAAPESIENSSVDDRQEYLQSVVSSVVQNVWHYRETKSLKTDDQTEPEKFCCGEDIEEEVILCGAGRNCTKGEVFHYSCAGLDTENLPNNWFCSDTCRNEKDSYPYCSCHQDLGNDEPMIGCSAGSKCTADEWYHTKCLDMTDIPEGKCRDITWTGLNLLCRRDAVREADGEAMISHWKLDLVHFFSTKHPKYVILAHRLLVSINGWLPDKLKHDLIYNRTVNYGGGIGRNLPMDFMNEILNILFKDLLDSAKGRYTNNTIQRCSQIVGPLGEALDSVFDSKVIENELYRHRRRNLDRDLNVSKMITFLGDESLFSQTPGRDHRAFPKYFHNENPKFPGKFQGKMKQLSKRLDKRRRIIACIVNA</sequence>
<dbReference type="Gene3D" id="3.30.40.10">
    <property type="entry name" value="Zinc/RING finger domain, C3HC4 (zinc finger)"/>
    <property type="match status" value="2"/>
</dbReference>
<evidence type="ECO:0000313" key="3">
    <source>
        <dbReference type="EMBL" id="CAG2247814.1"/>
    </source>
</evidence>
<feature type="domain" description="DUF6589" evidence="2">
    <location>
        <begin position="173"/>
        <end position="284"/>
    </location>
</feature>
<dbReference type="EMBL" id="CAJPWZ010002915">
    <property type="protein sequence ID" value="CAG2247814.1"/>
    <property type="molecule type" value="Genomic_DNA"/>
</dbReference>
<evidence type="ECO:0000313" key="4">
    <source>
        <dbReference type="Proteomes" id="UP000683360"/>
    </source>
</evidence>
<accession>A0A8S3UPS9</accession>